<comment type="similarity">
    <text evidence="3">Belongs to the HAD-like hydrolase superfamily. CbbY/CbbZ/Gph/YieH family.</text>
</comment>
<dbReference type="STRING" id="1969733.B5V00_08310"/>
<dbReference type="SFLD" id="SFLDS00003">
    <property type="entry name" value="Haloacid_Dehalogenase"/>
    <property type="match status" value="1"/>
</dbReference>
<dbReference type="AlphaFoldDB" id="A0A1X0Y530"/>
<organism evidence="5 6">
    <name type="scientific">Geothermobacter hydrogeniphilus</name>
    <dbReference type="NCBI Taxonomy" id="1969733"/>
    <lineage>
        <taxon>Bacteria</taxon>
        <taxon>Pseudomonadati</taxon>
        <taxon>Thermodesulfobacteriota</taxon>
        <taxon>Desulfuromonadia</taxon>
        <taxon>Desulfuromonadales</taxon>
        <taxon>Geothermobacteraceae</taxon>
        <taxon>Geothermobacter</taxon>
    </lineage>
</organism>
<sequence length="244" mass="27793">MSFDVSRLDRIRALFFDLDGTLLQVEMRQFIPTYLDGLAAHLGDRVDPPAFRALARNAILQLLERRQRDGSNRRQFLRLLETHGGISPQQFERALGAYCDDGLEHLRPLVRPLPEIRTLLDTAFASGREVVIATNPVFPREIVAARLRWGGMDDYPFALVSDWENSCLCKPAPGYFEDLLEHFNLRPEQALMIGNDTGHDLAAGRVGIATLLVDTWLIDRKEDAPPPDWRGDHQQLIEILRRMV</sequence>
<dbReference type="EMBL" id="NAAD01000009">
    <property type="protein sequence ID" value="ORJ60246.1"/>
    <property type="molecule type" value="Genomic_DNA"/>
</dbReference>
<dbReference type="GO" id="GO:0008967">
    <property type="term" value="F:phosphoglycolate phosphatase activity"/>
    <property type="evidence" value="ECO:0007669"/>
    <property type="project" value="UniProtKB-EC"/>
</dbReference>
<keyword evidence="6" id="KW-1185">Reference proteome</keyword>
<protein>
    <recommendedName>
        <fullName evidence="4">phosphoglycolate phosphatase</fullName>
        <ecNumber evidence="4">3.1.3.18</ecNumber>
    </recommendedName>
</protein>
<evidence type="ECO:0000256" key="1">
    <source>
        <dbReference type="ARBA" id="ARBA00000830"/>
    </source>
</evidence>
<dbReference type="GO" id="GO:0005829">
    <property type="term" value="C:cytosol"/>
    <property type="evidence" value="ECO:0007669"/>
    <property type="project" value="TreeGrafter"/>
</dbReference>
<evidence type="ECO:0000256" key="4">
    <source>
        <dbReference type="ARBA" id="ARBA00013078"/>
    </source>
</evidence>
<comment type="pathway">
    <text evidence="2">Organic acid metabolism; glycolate biosynthesis; glycolate from 2-phosphoglycolate: step 1/1.</text>
</comment>
<gene>
    <name evidence="5" type="ORF">B5V00_08310</name>
</gene>
<evidence type="ECO:0000256" key="2">
    <source>
        <dbReference type="ARBA" id="ARBA00004818"/>
    </source>
</evidence>
<accession>A0A1X0Y530</accession>
<dbReference type="InterPro" id="IPR050155">
    <property type="entry name" value="HAD-like_hydrolase_sf"/>
</dbReference>
<dbReference type="EC" id="3.1.3.18" evidence="4"/>
<dbReference type="SFLD" id="SFLDG01129">
    <property type="entry name" value="C1.5:_HAD__Beta-PGM__Phosphata"/>
    <property type="match status" value="1"/>
</dbReference>
<evidence type="ECO:0000313" key="5">
    <source>
        <dbReference type="EMBL" id="ORJ60246.1"/>
    </source>
</evidence>
<dbReference type="OrthoDB" id="367448at2"/>
<dbReference type="Pfam" id="PF00702">
    <property type="entry name" value="Hydrolase"/>
    <property type="match status" value="1"/>
</dbReference>
<dbReference type="GO" id="GO:0006281">
    <property type="term" value="P:DNA repair"/>
    <property type="evidence" value="ECO:0007669"/>
    <property type="project" value="TreeGrafter"/>
</dbReference>
<proteinExistence type="inferred from homology"/>
<comment type="catalytic activity">
    <reaction evidence="1">
        <text>2-phosphoglycolate + H2O = glycolate + phosphate</text>
        <dbReference type="Rhea" id="RHEA:14369"/>
        <dbReference type="ChEBI" id="CHEBI:15377"/>
        <dbReference type="ChEBI" id="CHEBI:29805"/>
        <dbReference type="ChEBI" id="CHEBI:43474"/>
        <dbReference type="ChEBI" id="CHEBI:58033"/>
        <dbReference type="EC" id="3.1.3.18"/>
    </reaction>
</comment>
<dbReference type="RefSeq" id="WP_085010319.1">
    <property type="nucleotide sequence ID" value="NZ_NAAD01000009.1"/>
</dbReference>
<dbReference type="Gene3D" id="3.40.50.1000">
    <property type="entry name" value="HAD superfamily/HAD-like"/>
    <property type="match status" value="1"/>
</dbReference>
<evidence type="ECO:0000256" key="3">
    <source>
        <dbReference type="ARBA" id="ARBA00006171"/>
    </source>
</evidence>
<comment type="caution">
    <text evidence="5">The sequence shown here is derived from an EMBL/GenBank/DDBJ whole genome shotgun (WGS) entry which is preliminary data.</text>
</comment>
<dbReference type="InterPro" id="IPR036412">
    <property type="entry name" value="HAD-like_sf"/>
</dbReference>
<dbReference type="InterPro" id="IPR023214">
    <property type="entry name" value="HAD_sf"/>
</dbReference>
<dbReference type="Proteomes" id="UP000193136">
    <property type="component" value="Unassembled WGS sequence"/>
</dbReference>
<dbReference type="PANTHER" id="PTHR43434:SF1">
    <property type="entry name" value="PHOSPHOGLYCOLATE PHOSPHATASE"/>
    <property type="match status" value="1"/>
</dbReference>
<dbReference type="SUPFAM" id="SSF56784">
    <property type="entry name" value="HAD-like"/>
    <property type="match status" value="1"/>
</dbReference>
<reference evidence="5 6" key="1">
    <citation type="submission" date="2017-03" db="EMBL/GenBank/DDBJ databases">
        <title>Genome sequence of Geothermobacter sp. EPR-M, Deep-Sea Iron Reducer.</title>
        <authorList>
            <person name="Tully B."/>
            <person name="Savalia P."/>
            <person name="Abuyen K."/>
            <person name="Baughan C."/>
            <person name="Romero E."/>
            <person name="Ronkowski C."/>
            <person name="Torres B."/>
            <person name="Tremblay J."/>
            <person name="Trujillo A."/>
            <person name="Tyler M."/>
            <person name="Perez-Rodriguez I."/>
            <person name="Amend J."/>
        </authorList>
    </citation>
    <scope>NUCLEOTIDE SEQUENCE [LARGE SCALE GENOMIC DNA]</scope>
    <source>
        <strain evidence="5 6">EPR-M</strain>
    </source>
</reference>
<evidence type="ECO:0000313" key="6">
    <source>
        <dbReference type="Proteomes" id="UP000193136"/>
    </source>
</evidence>
<name>A0A1X0Y530_9BACT</name>
<dbReference type="PANTHER" id="PTHR43434">
    <property type="entry name" value="PHOSPHOGLYCOLATE PHOSPHATASE"/>
    <property type="match status" value="1"/>
</dbReference>